<gene>
    <name evidence="1" type="ORF">A3B74_01460</name>
</gene>
<dbReference type="Proteomes" id="UP000177165">
    <property type="component" value="Unassembled WGS sequence"/>
</dbReference>
<reference evidence="1 2" key="1">
    <citation type="journal article" date="2016" name="Nat. Commun.">
        <title>Thousands of microbial genomes shed light on interconnected biogeochemical processes in an aquifer system.</title>
        <authorList>
            <person name="Anantharaman K."/>
            <person name="Brown C.T."/>
            <person name="Hug L.A."/>
            <person name="Sharon I."/>
            <person name="Castelle C.J."/>
            <person name="Probst A.J."/>
            <person name="Thomas B.C."/>
            <person name="Singh A."/>
            <person name="Wilkins M.J."/>
            <person name="Karaoz U."/>
            <person name="Brodie E.L."/>
            <person name="Williams K.H."/>
            <person name="Hubbard S.S."/>
            <person name="Banfield J.F."/>
        </authorList>
    </citation>
    <scope>NUCLEOTIDE SEQUENCE [LARGE SCALE GENOMIC DNA]</scope>
</reference>
<dbReference type="AlphaFoldDB" id="A0A1G2ASZ6"/>
<sequence length="275" mass="31515">MRKLSLEELRKIEDQAANLPRLTVPSLYFSGVWVTQGVRMQIAYACFQEGIGFPKKTCVFSGTTMDCGSTINNVEAIVSAICKEAQIRPEDYGFYDLQTHRGYQKPSGVFEFDRVSYDIDRETGNSMRWKMEECPEEIYRAFLELIGPPTTTEYQKLLEFPYLRAEALRSTIAIAERYVQIATDVIEKEMISGKYPCITPTEAQAQGYRQTCWRRSRPSELAQILQNPDIQTEIAARGLECTIVDAEGCPHVMYQVRANNSPQRFVLYARQQQLK</sequence>
<evidence type="ECO:0000313" key="2">
    <source>
        <dbReference type="Proteomes" id="UP000177165"/>
    </source>
</evidence>
<evidence type="ECO:0000313" key="1">
    <source>
        <dbReference type="EMBL" id="OGY79117.1"/>
    </source>
</evidence>
<organism evidence="1 2">
    <name type="scientific">Candidatus Kerfeldbacteria bacterium RIFCSPHIGHO2_02_FULL_42_14</name>
    <dbReference type="NCBI Taxonomy" id="1798540"/>
    <lineage>
        <taxon>Bacteria</taxon>
        <taxon>Candidatus Kerfeldiibacteriota</taxon>
    </lineage>
</organism>
<dbReference type="EMBL" id="MHKB01000010">
    <property type="protein sequence ID" value="OGY79117.1"/>
    <property type="molecule type" value="Genomic_DNA"/>
</dbReference>
<name>A0A1G2ASZ6_9BACT</name>
<comment type="caution">
    <text evidence="1">The sequence shown here is derived from an EMBL/GenBank/DDBJ whole genome shotgun (WGS) entry which is preliminary data.</text>
</comment>
<proteinExistence type="predicted"/>
<accession>A0A1G2ASZ6</accession>
<dbReference type="STRING" id="1798540.A3B74_01460"/>
<protein>
    <submittedName>
        <fullName evidence="1">Uncharacterized protein</fullName>
    </submittedName>
</protein>